<dbReference type="KEGG" id="rtu:PR017_15205"/>
<reference evidence="5" key="2">
    <citation type="journal article" date="2023" name="MicrobiologyOpen">
        <title>Genomics of the tumorigenes clade of the family Rhizobiaceae and description of Rhizobium rhododendri sp. nov.</title>
        <authorList>
            <person name="Kuzmanovic N."/>
            <person name="diCenzo G.C."/>
            <person name="Bunk B."/>
            <person name="Sproeer C."/>
            <person name="Fruehling A."/>
            <person name="Neumann-Schaal M."/>
            <person name="Overmann J."/>
            <person name="Smalla K."/>
        </authorList>
    </citation>
    <scope>NUCLEOTIDE SEQUENCE [LARGE SCALE GENOMIC DNA]</scope>
    <source>
        <strain evidence="5">1078</strain>
    </source>
</reference>
<dbReference type="PANTHER" id="PTHR45953:SF1">
    <property type="entry name" value="IDURONATE 2-SULFATASE"/>
    <property type="match status" value="1"/>
</dbReference>
<evidence type="ECO:0000256" key="1">
    <source>
        <dbReference type="ARBA" id="ARBA00022723"/>
    </source>
</evidence>
<dbReference type="GO" id="GO:0005737">
    <property type="term" value="C:cytoplasm"/>
    <property type="evidence" value="ECO:0007669"/>
    <property type="project" value="TreeGrafter"/>
</dbReference>
<name>A0AAF1K471_9HYPH</name>
<keyword evidence="2" id="KW-0378">Hydrolase</keyword>
<dbReference type="SUPFAM" id="SSF53649">
    <property type="entry name" value="Alkaline phosphatase-like"/>
    <property type="match status" value="1"/>
</dbReference>
<reference evidence="4 5" key="1">
    <citation type="journal article" date="2018" name="Sci. Rep.">
        <title>Rhizobium tumorigenes sp. nov., a novel plant tumorigenic bacterium isolated from cane gall tumors on thornless blackberry.</title>
        <authorList>
            <person name="Kuzmanovi N."/>
            <person name="Smalla K."/>
            <person name="Gronow S."/>
            <person name="PuBawska J."/>
        </authorList>
    </citation>
    <scope>NUCLEOTIDE SEQUENCE [LARGE SCALE GENOMIC DNA]</scope>
    <source>
        <strain evidence="4 5">1078</strain>
    </source>
</reference>
<dbReference type="GO" id="GO:0046872">
    <property type="term" value="F:metal ion binding"/>
    <property type="evidence" value="ECO:0007669"/>
    <property type="project" value="UniProtKB-KW"/>
</dbReference>
<dbReference type="EMBL" id="CP117255">
    <property type="protein sequence ID" value="WFR95131.1"/>
    <property type="molecule type" value="Genomic_DNA"/>
</dbReference>
<dbReference type="Gene3D" id="3.40.720.10">
    <property type="entry name" value="Alkaline Phosphatase, subunit A"/>
    <property type="match status" value="1"/>
</dbReference>
<dbReference type="AlphaFoldDB" id="A0AAF1K471"/>
<sequence>MQNPIITDQNPSERPNVLLITADQWRGDCLSAVGHPAVRTPNIDALAAEGVLFKRHFAGTAPCSPARATLYTGLYQMNTRVCRNGSPLDARFDNLALAARRGGYEPTLFGYTDTAPDPRSLQGADPHMTTYEGVLPGFTARQLLPEHEKQWLSWLRARGHDEATSRDIHIPVGASPGEISNGAPSYSKDETQTAFLIGEFERWLGEQEAPWFAHVSLLRPHPPFSVPAPYNTMFTPEDGPEFARAETVADEHALHPYLAYAMPQNNQGYYIHRGDGPLSDWSSEDFRAIRAIYYGMIAEVDAQIGRACQALKDAGVWDKTVIIFTSDHAEMAGDHWTLGKGGFFDGSYHIPLVVRDPKATGNGTVIEQFTSSVDIFPTLCDRLGLDADNHLDGETLVPFLNGEAPAGWRDAAFWEFDFRDIRHSLPEQHFGLRPNECNLSVIRDAAFKYVHFAGLPPLLFDLQADPAELYNLAEEPAYLATRLRYAERLLSVRARHLDQTLAYTELTEDGPVTYRP</sequence>
<keyword evidence="1" id="KW-0479">Metal-binding</keyword>
<proteinExistence type="predicted"/>
<dbReference type="RefSeq" id="WP_111222058.1">
    <property type="nucleotide sequence ID" value="NZ_CP117255.1"/>
</dbReference>
<evidence type="ECO:0000256" key="2">
    <source>
        <dbReference type="ARBA" id="ARBA00022801"/>
    </source>
</evidence>
<organism evidence="4 5">
    <name type="scientific">Rhizobium tumorigenes</name>
    <dbReference type="NCBI Taxonomy" id="2041385"/>
    <lineage>
        <taxon>Bacteria</taxon>
        <taxon>Pseudomonadati</taxon>
        <taxon>Pseudomonadota</taxon>
        <taxon>Alphaproteobacteria</taxon>
        <taxon>Hyphomicrobiales</taxon>
        <taxon>Rhizobiaceae</taxon>
        <taxon>Rhizobium/Agrobacterium group</taxon>
        <taxon>Rhizobium</taxon>
    </lineage>
</organism>
<keyword evidence="5" id="KW-1185">Reference proteome</keyword>
<dbReference type="PANTHER" id="PTHR45953">
    <property type="entry name" value="IDURONATE 2-SULFATASE"/>
    <property type="match status" value="1"/>
</dbReference>
<dbReference type="Proteomes" id="UP000249499">
    <property type="component" value="Chromosome"/>
</dbReference>
<dbReference type="InterPro" id="IPR017850">
    <property type="entry name" value="Alkaline_phosphatase_core_sf"/>
</dbReference>
<dbReference type="CDD" id="cd16028">
    <property type="entry name" value="PMH"/>
    <property type="match status" value="1"/>
</dbReference>
<gene>
    <name evidence="4" type="ORF">PR017_15205</name>
</gene>
<dbReference type="InterPro" id="IPR000917">
    <property type="entry name" value="Sulfatase_N"/>
</dbReference>
<evidence type="ECO:0000313" key="5">
    <source>
        <dbReference type="Proteomes" id="UP000249499"/>
    </source>
</evidence>
<dbReference type="Pfam" id="PF00884">
    <property type="entry name" value="Sulfatase"/>
    <property type="match status" value="1"/>
</dbReference>
<dbReference type="GO" id="GO:0008484">
    <property type="term" value="F:sulfuric ester hydrolase activity"/>
    <property type="evidence" value="ECO:0007669"/>
    <property type="project" value="TreeGrafter"/>
</dbReference>
<protein>
    <submittedName>
        <fullName evidence="4">Alkaline phosphatase family protein</fullName>
    </submittedName>
</protein>
<evidence type="ECO:0000313" key="4">
    <source>
        <dbReference type="EMBL" id="WFR95131.1"/>
    </source>
</evidence>
<feature type="domain" description="Sulfatase N-terminal" evidence="3">
    <location>
        <begin position="15"/>
        <end position="384"/>
    </location>
</feature>
<evidence type="ECO:0000259" key="3">
    <source>
        <dbReference type="Pfam" id="PF00884"/>
    </source>
</evidence>
<accession>A0AAF1K471</accession>